<keyword evidence="5" id="KW-0802">TPR repeat</keyword>
<evidence type="ECO:0000313" key="7">
    <source>
        <dbReference type="EMBL" id="QHC50398.1"/>
    </source>
</evidence>
<evidence type="ECO:0000256" key="3">
    <source>
        <dbReference type="ARBA" id="ARBA00022679"/>
    </source>
</evidence>
<keyword evidence="4" id="KW-0677">Repeat</keyword>
<evidence type="ECO:0000256" key="1">
    <source>
        <dbReference type="ARBA" id="ARBA00004922"/>
    </source>
</evidence>
<feature type="domain" description="O-GlcNAc transferase C-terminal" evidence="6">
    <location>
        <begin position="5"/>
        <end position="165"/>
    </location>
</feature>
<sequence length="521" mass="58217">MNEVVLSHWAGIMRELPKSRLFLKSLQYNSEELCQRVREIMAGHGVEADRLIIEGPSPNLELLKSYNRVDIALDPWPYSGGLSTCEAFLMGVPVVSLPGPTFAGRHSATHLVNAGMPELVVNSWNEYRERVLELASDLDSLSTIRQHLRDVLLQSPVCDAPRFAKHFATAIRAIWQRYCEGKAPAALTFDKDGKAWFEDESQPIDIVCTPNASKAGFNWQLTGKIIAIDNSAKLLQQSGFKELLSLKAFGVVAFDPGSRVENPSRFEGSDDVQLFPHAVLGDGQPATLYACLDPEMSSTLAPLPPEQLPEGKRQGAQVLATLPINTIALDSIEGLESLDWLILDDLNDAMAVLENGENALKDTLLIQVRIAFQPTHKRQPNLAEAQHWMARHGFRFYRFNDMQYSCYLPDDVPSEQRQATELVAADALFLPSHERMDVMQEAQLKKLAFLLHTVFSIRDMAYVTLRRFDEIYASNYLQAMGIRKKLNPLEEGLDMADNFSEADAKGKGDDSISSMLDDLLR</sequence>
<dbReference type="InterPro" id="IPR029489">
    <property type="entry name" value="OGT/SEC/SPY_C"/>
</dbReference>
<keyword evidence="3" id="KW-0808">Transferase</keyword>
<dbReference type="Proteomes" id="UP000464013">
    <property type="component" value="Chromosome"/>
</dbReference>
<dbReference type="AlphaFoldDB" id="A0A6I6SI70"/>
<keyword evidence="2" id="KW-0328">Glycosyltransferase</keyword>
<comment type="pathway">
    <text evidence="1">Protein modification; protein glycosylation.</text>
</comment>
<dbReference type="PANTHER" id="PTHR44835">
    <property type="entry name" value="UDP-N-ACETYLGLUCOSAMINE--PEPTIDE N-ACETYLGLUCOSAMINYLTRANSFERASE SPINDLY-RELATED"/>
    <property type="match status" value="1"/>
</dbReference>
<dbReference type="Gene3D" id="3.40.50.2000">
    <property type="entry name" value="Glycogen Phosphorylase B"/>
    <property type="match status" value="1"/>
</dbReference>
<dbReference type="Pfam" id="PF13844">
    <property type="entry name" value="Glyco_transf_41"/>
    <property type="match status" value="1"/>
</dbReference>
<dbReference type="InterPro" id="IPR051939">
    <property type="entry name" value="Glycosyltr_41/O-GlcNAc_trsf"/>
</dbReference>
<evidence type="ECO:0000313" key="8">
    <source>
        <dbReference type="Proteomes" id="UP000464013"/>
    </source>
</evidence>
<evidence type="ECO:0000259" key="6">
    <source>
        <dbReference type="Pfam" id="PF13844"/>
    </source>
</evidence>
<dbReference type="OrthoDB" id="255821at2"/>
<keyword evidence="8" id="KW-1185">Reference proteome</keyword>
<dbReference type="GO" id="GO:0016757">
    <property type="term" value="F:glycosyltransferase activity"/>
    <property type="evidence" value="ECO:0007669"/>
    <property type="project" value="UniProtKB-KW"/>
</dbReference>
<protein>
    <recommendedName>
        <fullName evidence="6">O-GlcNAc transferase C-terminal domain-containing protein</fullName>
    </recommendedName>
</protein>
<dbReference type="EMBL" id="CP035042">
    <property type="protein sequence ID" value="QHC50398.1"/>
    <property type="molecule type" value="Genomic_DNA"/>
</dbReference>
<dbReference type="PANTHER" id="PTHR44835:SF1">
    <property type="entry name" value="PROTEIN O-GLCNAC TRANSFERASE"/>
    <property type="match status" value="1"/>
</dbReference>
<evidence type="ECO:0000256" key="2">
    <source>
        <dbReference type="ARBA" id="ARBA00022676"/>
    </source>
</evidence>
<evidence type="ECO:0000256" key="5">
    <source>
        <dbReference type="ARBA" id="ARBA00022803"/>
    </source>
</evidence>
<proteinExistence type="predicted"/>
<accession>A0A6I6SI70</accession>
<organism evidence="7 8">
    <name type="scientific">Billgrantia tianxiuensis</name>
    <dbReference type="NCBI Taxonomy" id="2497861"/>
    <lineage>
        <taxon>Bacteria</taxon>
        <taxon>Pseudomonadati</taxon>
        <taxon>Pseudomonadota</taxon>
        <taxon>Gammaproteobacteria</taxon>
        <taxon>Oceanospirillales</taxon>
        <taxon>Halomonadaceae</taxon>
        <taxon>Billgrantia</taxon>
    </lineage>
</organism>
<gene>
    <name evidence="7" type="ORF">EKK97_13530</name>
</gene>
<dbReference type="KEGG" id="htx:EKK97_13530"/>
<name>A0A6I6SI70_9GAMM</name>
<reference evidence="7 8" key="1">
    <citation type="submission" date="2019-01" db="EMBL/GenBank/DDBJ databases">
        <title>Complete genome of a denitifying bacterium Halomons sp. BC-M4-5.</title>
        <authorList>
            <person name="Wang L."/>
            <person name="Shao Z."/>
        </authorList>
    </citation>
    <scope>NUCLEOTIDE SEQUENCE [LARGE SCALE GENOMIC DNA]</scope>
    <source>
        <strain evidence="7 8">BC-M4-5</strain>
    </source>
</reference>
<dbReference type="SUPFAM" id="SSF53756">
    <property type="entry name" value="UDP-Glycosyltransferase/glycogen phosphorylase"/>
    <property type="match status" value="1"/>
</dbReference>
<evidence type="ECO:0000256" key="4">
    <source>
        <dbReference type="ARBA" id="ARBA00022737"/>
    </source>
</evidence>